<keyword evidence="1" id="KW-0479">Metal-binding</keyword>
<evidence type="ECO:0000256" key="2">
    <source>
        <dbReference type="ARBA" id="ARBA00022771"/>
    </source>
</evidence>
<name>A0ABR3N7T3_9TELE</name>
<dbReference type="InterPro" id="IPR013083">
    <property type="entry name" value="Znf_RING/FYVE/PHD"/>
</dbReference>
<dbReference type="SMART" id="SM00249">
    <property type="entry name" value="PHD"/>
    <property type="match status" value="1"/>
</dbReference>
<protein>
    <recommendedName>
        <fullName evidence="5">PHD-type domain-containing protein</fullName>
    </recommendedName>
</protein>
<organism evidence="6 7">
    <name type="scientific">Cirrhinus molitorella</name>
    <name type="common">mud carp</name>
    <dbReference type="NCBI Taxonomy" id="172907"/>
    <lineage>
        <taxon>Eukaryota</taxon>
        <taxon>Metazoa</taxon>
        <taxon>Chordata</taxon>
        <taxon>Craniata</taxon>
        <taxon>Vertebrata</taxon>
        <taxon>Euteleostomi</taxon>
        <taxon>Actinopterygii</taxon>
        <taxon>Neopterygii</taxon>
        <taxon>Teleostei</taxon>
        <taxon>Ostariophysi</taxon>
        <taxon>Cypriniformes</taxon>
        <taxon>Cyprinidae</taxon>
        <taxon>Labeoninae</taxon>
        <taxon>Labeonini</taxon>
        <taxon>Cirrhinus</taxon>
    </lineage>
</organism>
<evidence type="ECO:0000313" key="6">
    <source>
        <dbReference type="EMBL" id="KAL1272985.1"/>
    </source>
</evidence>
<dbReference type="InterPro" id="IPR019787">
    <property type="entry name" value="Znf_PHD-finger"/>
</dbReference>
<dbReference type="PROSITE" id="PS50016">
    <property type="entry name" value="ZF_PHD_2"/>
    <property type="match status" value="1"/>
</dbReference>
<keyword evidence="7" id="KW-1185">Reference proteome</keyword>
<evidence type="ECO:0000259" key="5">
    <source>
        <dbReference type="PROSITE" id="PS50016"/>
    </source>
</evidence>
<gene>
    <name evidence="6" type="ORF">QQF64_028847</name>
</gene>
<evidence type="ECO:0000256" key="3">
    <source>
        <dbReference type="ARBA" id="ARBA00022833"/>
    </source>
</evidence>
<reference evidence="6 7" key="1">
    <citation type="submission" date="2023-09" db="EMBL/GenBank/DDBJ databases">
        <authorList>
            <person name="Wang M."/>
        </authorList>
    </citation>
    <scope>NUCLEOTIDE SEQUENCE [LARGE SCALE GENOMIC DNA]</scope>
    <source>
        <strain evidence="6">GT-2023</strain>
        <tissue evidence="6">Liver</tissue>
    </source>
</reference>
<dbReference type="InterPro" id="IPR001965">
    <property type="entry name" value="Znf_PHD"/>
</dbReference>
<keyword evidence="2 4" id="KW-0863">Zinc-finger</keyword>
<dbReference type="Gene3D" id="3.30.40.10">
    <property type="entry name" value="Zinc/RING finger domain, C3HC4 (zinc finger)"/>
    <property type="match status" value="1"/>
</dbReference>
<feature type="domain" description="PHD-type" evidence="5">
    <location>
        <begin position="30"/>
        <end position="88"/>
    </location>
</feature>
<sequence>MEFGTTRKQMAQARTDLALSILETSVFDTENKCSMCLEKKLPYPGPSIIVRIQCDSCNRWFHARCVQMDTAQLEDTKNTPWDCCLCKC</sequence>
<dbReference type="EMBL" id="JAYMGO010000006">
    <property type="protein sequence ID" value="KAL1272985.1"/>
    <property type="molecule type" value="Genomic_DNA"/>
</dbReference>
<evidence type="ECO:0000256" key="4">
    <source>
        <dbReference type="PROSITE-ProRule" id="PRU00146"/>
    </source>
</evidence>
<keyword evidence="3" id="KW-0862">Zinc</keyword>
<evidence type="ECO:0000313" key="7">
    <source>
        <dbReference type="Proteomes" id="UP001558613"/>
    </source>
</evidence>
<dbReference type="Proteomes" id="UP001558613">
    <property type="component" value="Unassembled WGS sequence"/>
</dbReference>
<dbReference type="InterPro" id="IPR011011">
    <property type="entry name" value="Znf_FYVE_PHD"/>
</dbReference>
<proteinExistence type="predicted"/>
<evidence type="ECO:0000256" key="1">
    <source>
        <dbReference type="ARBA" id="ARBA00022723"/>
    </source>
</evidence>
<dbReference type="SUPFAM" id="SSF57903">
    <property type="entry name" value="FYVE/PHD zinc finger"/>
    <property type="match status" value="1"/>
</dbReference>
<dbReference type="PROSITE" id="PS01359">
    <property type="entry name" value="ZF_PHD_1"/>
    <property type="match status" value="1"/>
</dbReference>
<comment type="caution">
    <text evidence="6">The sequence shown here is derived from an EMBL/GenBank/DDBJ whole genome shotgun (WGS) entry which is preliminary data.</text>
</comment>
<accession>A0ABR3N7T3</accession>
<dbReference type="InterPro" id="IPR019786">
    <property type="entry name" value="Zinc_finger_PHD-type_CS"/>
</dbReference>